<dbReference type="Pfam" id="PF01012">
    <property type="entry name" value="ETF"/>
    <property type="match status" value="1"/>
</dbReference>
<keyword evidence="5" id="KW-0274">FAD</keyword>
<evidence type="ECO:0000256" key="6">
    <source>
        <dbReference type="ARBA" id="ARBA00022982"/>
    </source>
</evidence>
<evidence type="ECO:0000256" key="2">
    <source>
        <dbReference type="ARBA" id="ARBA00022448"/>
    </source>
</evidence>
<dbReference type="SUPFAM" id="SSF54862">
    <property type="entry name" value="4Fe-4S ferredoxins"/>
    <property type="match status" value="1"/>
</dbReference>
<evidence type="ECO:0000313" key="10">
    <source>
        <dbReference type="EMBL" id="KXG75645.1"/>
    </source>
</evidence>
<dbReference type="InterPro" id="IPR018206">
    <property type="entry name" value="ETF_asu_C_CS"/>
</dbReference>
<keyword evidence="2" id="KW-0813">Transport</keyword>
<dbReference type="OrthoDB" id="9770286at2"/>
<dbReference type="InterPro" id="IPR001308">
    <property type="entry name" value="ETF_a/FixB"/>
</dbReference>
<dbReference type="Pfam" id="PF13237">
    <property type="entry name" value="Fer4_10"/>
    <property type="match status" value="1"/>
</dbReference>
<dbReference type="EMBL" id="LOEE01000032">
    <property type="protein sequence ID" value="KXG75645.1"/>
    <property type="molecule type" value="Genomic_DNA"/>
</dbReference>
<protein>
    <submittedName>
        <fullName evidence="10">Acryloyl-CoA reductase electron transfer subunit beta</fullName>
    </submittedName>
</protein>
<keyword evidence="7" id="KW-0408">Iron</keyword>
<dbReference type="InterPro" id="IPR014729">
    <property type="entry name" value="Rossmann-like_a/b/a_fold"/>
</dbReference>
<feature type="domain" description="4Fe-4S ferredoxin-type" evidence="9">
    <location>
        <begin position="33"/>
        <end position="59"/>
    </location>
</feature>
<keyword evidence="4" id="KW-0479">Metal-binding</keyword>
<dbReference type="SUPFAM" id="SSF52467">
    <property type="entry name" value="DHS-like NAD/FAD-binding domain"/>
    <property type="match status" value="1"/>
</dbReference>
<dbReference type="InterPro" id="IPR017900">
    <property type="entry name" value="4Fe4S_Fe_S_CS"/>
</dbReference>
<dbReference type="AlphaFoldDB" id="A0A140L520"/>
<dbReference type="PROSITE" id="PS51379">
    <property type="entry name" value="4FE4S_FER_2"/>
    <property type="match status" value="2"/>
</dbReference>
<dbReference type="STRING" id="520762.AN619_16410"/>
<comment type="similarity">
    <text evidence="1">Belongs to the ETF alpha-subunit/FixB family.</text>
</comment>
<dbReference type="GO" id="GO:0033539">
    <property type="term" value="P:fatty acid beta-oxidation using acyl-CoA dehydrogenase"/>
    <property type="evidence" value="ECO:0007669"/>
    <property type="project" value="TreeGrafter"/>
</dbReference>
<keyword evidence="3" id="KW-0285">Flavoprotein</keyword>
<gene>
    <name evidence="10" type="primary">acrA</name>
    <name evidence="10" type="ORF">AN619_16410</name>
</gene>
<evidence type="ECO:0000259" key="9">
    <source>
        <dbReference type="PROSITE" id="PS51379"/>
    </source>
</evidence>
<feature type="domain" description="4Fe-4S ferredoxin-type" evidence="9">
    <location>
        <begin position="1"/>
        <end position="30"/>
    </location>
</feature>
<evidence type="ECO:0000256" key="3">
    <source>
        <dbReference type="ARBA" id="ARBA00022630"/>
    </source>
</evidence>
<dbReference type="PANTHER" id="PTHR43153:SF1">
    <property type="entry name" value="ELECTRON TRANSFER FLAVOPROTEIN SUBUNIT ALPHA, MITOCHONDRIAL"/>
    <property type="match status" value="1"/>
</dbReference>
<comment type="caution">
    <text evidence="10">The sequence shown here is derived from an EMBL/GenBank/DDBJ whole genome shotgun (WGS) entry which is preliminary data.</text>
</comment>
<dbReference type="InterPro" id="IPR029035">
    <property type="entry name" value="DHS-like_NAD/FAD-binding_dom"/>
</dbReference>
<dbReference type="RefSeq" id="WP_068556230.1">
    <property type="nucleotide sequence ID" value="NZ_LOEE01000032.1"/>
</dbReference>
<keyword evidence="8" id="KW-0411">Iron-sulfur</keyword>
<keyword evidence="11" id="KW-1185">Reference proteome</keyword>
<evidence type="ECO:0000256" key="7">
    <source>
        <dbReference type="ARBA" id="ARBA00023004"/>
    </source>
</evidence>
<accession>A0A140L520</accession>
<dbReference type="Gene3D" id="3.30.70.20">
    <property type="match status" value="1"/>
</dbReference>
<dbReference type="Gene3D" id="3.40.50.620">
    <property type="entry name" value="HUPs"/>
    <property type="match status" value="1"/>
</dbReference>
<evidence type="ECO:0000256" key="1">
    <source>
        <dbReference type="ARBA" id="ARBA00005817"/>
    </source>
</evidence>
<dbReference type="Pfam" id="PF00766">
    <property type="entry name" value="ETF_alpha"/>
    <property type="match status" value="1"/>
</dbReference>
<evidence type="ECO:0000256" key="4">
    <source>
        <dbReference type="ARBA" id="ARBA00022723"/>
    </source>
</evidence>
<dbReference type="PATRIC" id="fig|520762.4.peg.1820"/>
<organism evidence="10 11">
    <name type="scientific">Thermotalea metallivorans</name>
    <dbReference type="NCBI Taxonomy" id="520762"/>
    <lineage>
        <taxon>Bacteria</taxon>
        <taxon>Bacillati</taxon>
        <taxon>Bacillota</taxon>
        <taxon>Clostridia</taxon>
        <taxon>Peptostreptococcales</taxon>
        <taxon>Thermotaleaceae</taxon>
        <taxon>Thermotalea</taxon>
    </lineage>
</organism>
<evidence type="ECO:0000256" key="5">
    <source>
        <dbReference type="ARBA" id="ARBA00022827"/>
    </source>
</evidence>
<dbReference type="SMART" id="SM00893">
    <property type="entry name" value="ETF"/>
    <property type="match status" value="1"/>
</dbReference>
<dbReference type="InterPro" id="IPR017896">
    <property type="entry name" value="4Fe4S_Fe-S-bd"/>
</dbReference>
<dbReference type="PANTHER" id="PTHR43153">
    <property type="entry name" value="ELECTRON TRANSFER FLAVOPROTEIN ALPHA"/>
    <property type="match status" value="1"/>
</dbReference>
<dbReference type="GO" id="GO:0046872">
    <property type="term" value="F:metal ion binding"/>
    <property type="evidence" value="ECO:0007669"/>
    <property type="project" value="UniProtKB-KW"/>
</dbReference>
<keyword evidence="6" id="KW-0249">Electron transport</keyword>
<dbReference type="InterPro" id="IPR014731">
    <property type="entry name" value="ETF_asu_C"/>
</dbReference>
<dbReference type="SUPFAM" id="SSF52402">
    <property type="entry name" value="Adenine nucleotide alpha hydrolases-like"/>
    <property type="match status" value="1"/>
</dbReference>
<dbReference type="PROSITE" id="PS00696">
    <property type="entry name" value="ETF_ALPHA"/>
    <property type="match status" value="1"/>
</dbReference>
<reference evidence="10 11" key="1">
    <citation type="submission" date="2015-12" db="EMBL/GenBank/DDBJ databases">
        <title>Draft genome sequence of the thermoanaerobe Thermotalea metallivorans, an isolate from the runoff channel of the Great Artesian Basin, Australia.</title>
        <authorList>
            <person name="Patel B.K."/>
        </authorList>
    </citation>
    <scope>NUCLEOTIDE SEQUENCE [LARGE SCALE GENOMIC DNA]</scope>
    <source>
        <strain evidence="10 11">B2-1</strain>
    </source>
</reference>
<dbReference type="InterPro" id="IPR033947">
    <property type="entry name" value="ETF_alpha_N"/>
</dbReference>
<evidence type="ECO:0000313" key="11">
    <source>
        <dbReference type="Proteomes" id="UP000070456"/>
    </source>
</evidence>
<dbReference type="CDD" id="cd01715">
    <property type="entry name" value="ETF_alpha"/>
    <property type="match status" value="1"/>
</dbReference>
<evidence type="ECO:0000256" key="8">
    <source>
        <dbReference type="ARBA" id="ARBA00023014"/>
    </source>
</evidence>
<dbReference type="GO" id="GO:0050660">
    <property type="term" value="F:flavin adenine dinucleotide binding"/>
    <property type="evidence" value="ECO:0007669"/>
    <property type="project" value="InterPro"/>
</dbReference>
<dbReference type="InterPro" id="IPR014730">
    <property type="entry name" value="ETF_a/b_N"/>
</dbReference>
<dbReference type="Proteomes" id="UP000070456">
    <property type="component" value="Unassembled WGS sequence"/>
</dbReference>
<dbReference type="Gene3D" id="3.40.50.1220">
    <property type="entry name" value="TPP-binding domain"/>
    <property type="match status" value="1"/>
</dbReference>
<dbReference type="FunFam" id="3.40.50.1220:FF:000001">
    <property type="entry name" value="Electron transfer flavoprotein, alpha subunit"/>
    <property type="match status" value="1"/>
</dbReference>
<sequence length="409" mass="44011">MAILVLEDQCIGCRLCLKACPFDAIEMVGKKAVINDKCVACGACLDACKFDAIIREEWEKEKKDLAQYKNVWVFAEQRQGKIMPVAIELLGEGRKLADAIGVSLCAVLLGNHVEGLALDLIQYGADKVYLGQHPLLEKYTTDGYTKVLSDLIHKEKPEIVLMGATHIGRDLAPRVAARVDTGLTADCTKLEIDPEDKKLLQTRPAFGGNIMATIICPNHRPQMATVRPGVMDKAKKAEGRKGEIITFSVALEKSDIRTEVVEIVKAHKTKVALEEAEVIVAGGRGLGKAEGFVLLEKLADKLGGVVGASRATVDAGWIDHAHQVGQTGKTVKPKIYIACGISGAIQHIAGMQNSDIIIAINKNAGAPIFQVADYGIVGDLYEVVPALMDALDRVDDLMGALREVAAGKE</sequence>
<dbReference type="PROSITE" id="PS00198">
    <property type="entry name" value="4FE4S_FER_1"/>
    <property type="match status" value="1"/>
</dbReference>
<proteinExistence type="inferred from homology"/>
<dbReference type="GO" id="GO:0009055">
    <property type="term" value="F:electron transfer activity"/>
    <property type="evidence" value="ECO:0007669"/>
    <property type="project" value="InterPro"/>
</dbReference>
<dbReference type="GO" id="GO:0051536">
    <property type="term" value="F:iron-sulfur cluster binding"/>
    <property type="evidence" value="ECO:0007669"/>
    <property type="project" value="UniProtKB-KW"/>
</dbReference>
<name>A0A140L520_9FIRM</name>